<proteinExistence type="predicted"/>
<reference evidence="2 3" key="1">
    <citation type="submission" date="2019-03" db="EMBL/GenBank/DDBJ databases">
        <title>Draft genome sequences of novel Actinobacteria.</title>
        <authorList>
            <person name="Sahin N."/>
            <person name="Ay H."/>
            <person name="Saygin H."/>
        </authorList>
    </citation>
    <scope>NUCLEOTIDE SEQUENCE [LARGE SCALE GENOMIC DNA]</scope>
    <source>
        <strain evidence="2 3">KC712</strain>
    </source>
</reference>
<sequence length="148" mass="14733">MRGLQVFDRGPAGRGVTGACGIGLLATGPRAAEELPRGRRAAGERLVGVRMVGPSLTGGVDAGVVGEPVVGRGVVALRLPGLRTRSVFGLRQVGWRALENGNGGARPGRRPFAGRGSGRWGAERGAAGRDAGSGVGWGAGSGVGWGAG</sequence>
<feature type="region of interest" description="Disordered" evidence="1">
    <location>
        <begin position="102"/>
        <end position="133"/>
    </location>
</feature>
<dbReference type="Proteomes" id="UP000294543">
    <property type="component" value="Unassembled WGS sequence"/>
</dbReference>
<accession>A0A4R4WMP2</accession>
<evidence type="ECO:0000256" key="1">
    <source>
        <dbReference type="SAM" id="MobiDB-lite"/>
    </source>
</evidence>
<name>A0A4R4WMP2_9ACTN</name>
<gene>
    <name evidence="2" type="ORF">E1294_18130</name>
</gene>
<dbReference type="EMBL" id="SMKP01000046">
    <property type="protein sequence ID" value="TDD20372.1"/>
    <property type="molecule type" value="Genomic_DNA"/>
</dbReference>
<evidence type="ECO:0000313" key="2">
    <source>
        <dbReference type="EMBL" id="TDD20372.1"/>
    </source>
</evidence>
<protein>
    <submittedName>
        <fullName evidence="2">Uncharacterized protein</fullName>
    </submittedName>
</protein>
<evidence type="ECO:0000313" key="3">
    <source>
        <dbReference type="Proteomes" id="UP000294543"/>
    </source>
</evidence>
<dbReference type="AlphaFoldDB" id="A0A4R4WMP2"/>
<keyword evidence="3" id="KW-1185">Reference proteome</keyword>
<comment type="caution">
    <text evidence="2">The sequence shown here is derived from an EMBL/GenBank/DDBJ whole genome shotgun (WGS) entry which is preliminary data.</text>
</comment>
<organism evidence="2 3">
    <name type="scientific">Nonomuraea diastatica</name>
    <dbReference type="NCBI Taxonomy" id="1848329"/>
    <lineage>
        <taxon>Bacteria</taxon>
        <taxon>Bacillati</taxon>
        <taxon>Actinomycetota</taxon>
        <taxon>Actinomycetes</taxon>
        <taxon>Streptosporangiales</taxon>
        <taxon>Streptosporangiaceae</taxon>
        <taxon>Nonomuraea</taxon>
    </lineage>
</organism>